<dbReference type="EC" id="5.4.99.62" evidence="2"/>
<reference evidence="6 7" key="1">
    <citation type="submission" date="2013-02" db="EMBL/GenBank/DDBJ databases">
        <authorList>
            <person name="Genoscope - CEA"/>
        </authorList>
    </citation>
    <scope>NUCLEOTIDE SEQUENCE [LARGE SCALE GENOMIC DNA]</scope>
    <source>
        <strain evidence="6 7">STM 2683</strain>
    </source>
</reference>
<dbReference type="STRING" id="1297569.MESS2_730153"/>
<keyword evidence="5" id="KW-0119">Carbohydrate metabolism</keyword>
<name>M5EVK3_9HYPH</name>
<evidence type="ECO:0000256" key="5">
    <source>
        <dbReference type="ARBA" id="ARBA00023277"/>
    </source>
</evidence>
<dbReference type="Gene3D" id="3.40.1650.10">
    <property type="entry name" value="RbsD-like domain"/>
    <property type="match status" value="1"/>
</dbReference>
<evidence type="ECO:0000313" key="6">
    <source>
        <dbReference type="EMBL" id="CCV08257.1"/>
    </source>
</evidence>
<dbReference type="InterPro" id="IPR023064">
    <property type="entry name" value="D-ribose_pyranase"/>
</dbReference>
<dbReference type="InterPro" id="IPR007721">
    <property type="entry name" value="RbsD_FucU"/>
</dbReference>
<accession>M5EVK3</accession>
<dbReference type="Pfam" id="PF05025">
    <property type="entry name" value="RbsD_FucU"/>
    <property type="match status" value="1"/>
</dbReference>
<evidence type="ECO:0000313" key="7">
    <source>
        <dbReference type="Proteomes" id="UP000012062"/>
    </source>
</evidence>
<dbReference type="SUPFAM" id="SSF102546">
    <property type="entry name" value="RbsD-like"/>
    <property type="match status" value="1"/>
</dbReference>
<comment type="catalytic activity">
    <reaction evidence="1">
        <text>beta-D-ribopyranose = beta-D-ribofuranose</text>
        <dbReference type="Rhea" id="RHEA:25432"/>
        <dbReference type="ChEBI" id="CHEBI:27476"/>
        <dbReference type="ChEBI" id="CHEBI:47002"/>
        <dbReference type="EC" id="5.4.99.62"/>
    </reaction>
</comment>
<evidence type="ECO:0000256" key="2">
    <source>
        <dbReference type="ARBA" id="ARBA00012862"/>
    </source>
</evidence>
<dbReference type="GO" id="GO:0048029">
    <property type="term" value="F:monosaccharide binding"/>
    <property type="evidence" value="ECO:0007669"/>
    <property type="project" value="InterPro"/>
</dbReference>
<dbReference type="eggNOG" id="COG1869">
    <property type="taxonomic scope" value="Bacteria"/>
</dbReference>
<evidence type="ECO:0000256" key="3">
    <source>
        <dbReference type="ARBA" id="ARBA00022490"/>
    </source>
</evidence>
<dbReference type="GO" id="GO:0019303">
    <property type="term" value="P:D-ribose catabolic process"/>
    <property type="evidence" value="ECO:0007669"/>
    <property type="project" value="TreeGrafter"/>
</dbReference>
<dbReference type="GO" id="GO:0005829">
    <property type="term" value="C:cytosol"/>
    <property type="evidence" value="ECO:0007669"/>
    <property type="project" value="TreeGrafter"/>
</dbReference>
<keyword evidence="3" id="KW-0963">Cytoplasm</keyword>
<comment type="caution">
    <text evidence="6">The sequence shown here is derived from an EMBL/GenBank/DDBJ whole genome shotgun (WGS) entry which is preliminary data.</text>
</comment>
<keyword evidence="4" id="KW-0413">Isomerase</keyword>
<proteinExistence type="predicted"/>
<keyword evidence="7" id="KW-1185">Reference proteome</keyword>
<dbReference type="Proteomes" id="UP000012062">
    <property type="component" value="Unassembled WGS sequence"/>
</dbReference>
<dbReference type="GO" id="GO:0016872">
    <property type="term" value="F:intramolecular lyase activity"/>
    <property type="evidence" value="ECO:0007669"/>
    <property type="project" value="InterPro"/>
</dbReference>
<evidence type="ECO:0000256" key="1">
    <source>
        <dbReference type="ARBA" id="ARBA00000223"/>
    </source>
</evidence>
<organism evidence="6 7">
    <name type="scientific">Mesorhizobium metallidurans STM 2683</name>
    <dbReference type="NCBI Taxonomy" id="1297569"/>
    <lineage>
        <taxon>Bacteria</taxon>
        <taxon>Pseudomonadati</taxon>
        <taxon>Pseudomonadota</taxon>
        <taxon>Alphaproteobacteria</taxon>
        <taxon>Hyphomicrobiales</taxon>
        <taxon>Phyllobacteriaceae</taxon>
        <taxon>Mesorhizobium</taxon>
    </lineage>
</organism>
<dbReference type="NCBIfam" id="NF008761">
    <property type="entry name" value="PRK11797.1"/>
    <property type="match status" value="1"/>
</dbReference>
<evidence type="ECO:0000256" key="4">
    <source>
        <dbReference type="ARBA" id="ARBA00023235"/>
    </source>
</evidence>
<sequence>MAPKDNKEGNDMNRNRLLNAELAHAIAAMGHGDLMIVCDAGFPIPSSAWRIDLAISPDVPDLETVLAPIAASFIAERVGYADTLPVHNAPLLAKLKRLFPDADFETTKHETILGEMAAKAKVIVRTGAFDPWGNILLYSGVDVPAWFSKPGVVAPDYYAKKMKG</sequence>
<dbReference type="InterPro" id="IPR023750">
    <property type="entry name" value="RbsD-like_sf"/>
</dbReference>
<gene>
    <name evidence="6" type="primary">rbsD</name>
    <name evidence="6" type="ORF">MESS2_730153</name>
</gene>
<dbReference type="AlphaFoldDB" id="M5EVK3"/>
<dbReference type="PANTHER" id="PTHR37831">
    <property type="entry name" value="D-RIBOSE PYRANASE"/>
    <property type="match status" value="1"/>
</dbReference>
<dbReference type="EMBL" id="CAUM01000143">
    <property type="protein sequence ID" value="CCV08257.1"/>
    <property type="molecule type" value="Genomic_DNA"/>
</dbReference>
<protein>
    <recommendedName>
        <fullName evidence="2">D-ribose pyranase</fullName>
        <ecNumber evidence="2">5.4.99.62</ecNumber>
    </recommendedName>
</protein>
<dbReference type="GO" id="GO:0062193">
    <property type="term" value="F:D-ribose pyranase activity"/>
    <property type="evidence" value="ECO:0007669"/>
    <property type="project" value="UniProtKB-EC"/>
</dbReference>
<dbReference type="PANTHER" id="PTHR37831:SF1">
    <property type="entry name" value="D-RIBOSE PYRANASE"/>
    <property type="match status" value="1"/>
</dbReference>